<sequence length="127" mass="14102">MLWLLLAVLAAVVAWWAVREISPVNGLTFVSPEELHGPDTEGHEMQMLDVRDAVDYIQHHVPGAINISMGRLPYVHKTQLASEEPVLILAENSRQTKKAARMLKRYGFLRLYAPQSGKGAYGCGVCC</sequence>
<dbReference type="PROSITE" id="PS50206">
    <property type="entry name" value="RHODANESE_3"/>
    <property type="match status" value="1"/>
</dbReference>
<dbReference type="InterPro" id="IPR001307">
    <property type="entry name" value="Thiosulphate_STrfase_CS"/>
</dbReference>
<dbReference type="CDD" id="cd00158">
    <property type="entry name" value="RHOD"/>
    <property type="match status" value="1"/>
</dbReference>
<dbReference type="InterPro" id="IPR036873">
    <property type="entry name" value="Rhodanese-like_dom_sf"/>
</dbReference>
<reference evidence="2 3" key="1">
    <citation type="submission" date="2023-03" db="EMBL/GenBank/DDBJ databases">
        <title>Bacillus Genome Sequencing.</title>
        <authorList>
            <person name="Dunlap C."/>
        </authorList>
    </citation>
    <scope>NUCLEOTIDE SEQUENCE [LARGE SCALE GENOMIC DNA]</scope>
    <source>
        <strain evidence="2 3">BD-525</strain>
    </source>
</reference>
<proteinExistence type="predicted"/>
<dbReference type="Proteomes" id="UP001344632">
    <property type="component" value="Unassembled WGS sequence"/>
</dbReference>
<gene>
    <name evidence="2" type="ORF">P4H66_21500</name>
</gene>
<dbReference type="InterPro" id="IPR001763">
    <property type="entry name" value="Rhodanese-like_dom"/>
</dbReference>
<dbReference type="RefSeq" id="WP_326090161.1">
    <property type="nucleotide sequence ID" value="NZ_JARLKZ010000016.1"/>
</dbReference>
<name>A0ABU6GRQ2_9BACL</name>
<dbReference type="PROSITE" id="PS00380">
    <property type="entry name" value="RHODANESE_1"/>
    <property type="match status" value="1"/>
</dbReference>
<organism evidence="2 3">
    <name type="scientific">Paenibacillus dokdonensis</name>
    <dbReference type="NCBI Taxonomy" id="2567944"/>
    <lineage>
        <taxon>Bacteria</taxon>
        <taxon>Bacillati</taxon>
        <taxon>Bacillota</taxon>
        <taxon>Bacilli</taxon>
        <taxon>Bacillales</taxon>
        <taxon>Paenibacillaceae</taxon>
        <taxon>Paenibacillus</taxon>
    </lineage>
</organism>
<evidence type="ECO:0000259" key="1">
    <source>
        <dbReference type="PROSITE" id="PS50206"/>
    </source>
</evidence>
<dbReference type="EMBL" id="JARLKZ010000016">
    <property type="protein sequence ID" value="MEC0242388.1"/>
    <property type="molecule type" value="Genomic_DNA"/>
</dbReference>
<accession>A0ABU6GRQ2</accession>
<keyword evidence="3" id="KW-1185">Reference proteome</keyword>
<protein>
    <submittedName>
        <fullName evidence="2">Rhodanese-like domain-containing protein</fullName>
    </submittedName>
</protein>
<dbReference type="SUPFAM" id="SSF52821">
    <property type="entry name" value="Rhodanese/Cell cycle control phosphatase"/>
    <property type="match status" value="1"/>
</dbReference>
<comment type="caution">
    <text evidence="2">The sequence shown here is derived from an EMBL/GenBank/DDBJ whole genome shotgun (WGS) entry which is preliminary data.</text>
</comment>
<dbReference type="Gene3D" id="3.40.250.10">
    <property type="entry name" value="Rhodanese-like domain"/>
    <property type="match status" value="1"/>
</dbReference>
<evidence type="ECO:0000313" key="2">
    <source>
        <dbReference type="EMBL" id="MEC0242388.1"/>
    </source>
</evidence>
<dbReference type="Pfam" id="PF00581">
    <property type="entry name" value="Rhodanese"/>
    <property type="match status" value="1"/>
</dbReference>
<evidence type="ECO:0000313" key="3">
    <source>
        <dbReference type="Proteomes" id="UP001344632"/>
    </source>
</evidence>
<feature type="domain" description="Rhodanese" evidence="1">
    <location>
        <begin position="41"/>
        <end position="112"/>
    </location>
</feature>